<comment type="caution">
    <text evidence="1">The sequence shown here is derived from an EMBL/GenBank/DDBJ whole genome shotgun (WGS) entry which is preliminary data.</text>
</comment>
<proteinExistence type="predicted"/>
<evidence type="ECO:0008006" key="3">
    <source>
        <dbReference type="Google" id="ProtNLM"/>
    </source>
</evidence>
<accession>A0A177KL94</accession>
<organism evidence="1 2">
    <name type="scientific">Domibacillus aminovorans</name>
    <dbReference type="NCBI Taxonomy" id="29332"/>
    <lineage>
        <taxon>Bacteria</taxon>
        <taxon>Bacillati</taxon>
        <taxon>Bacillota</taxon>
        <taxon>Bacilli</taxon>
        <taxon>Bacillales</taxon>
        <taxon>Bacillaceae</taxon>
        <taxon>Domibacillus</taxon>
    </lineage>
</organism>
<reference evidence="1 2" key="1">
    <citation type="submission" date="2016-01" db="EMBL/GenBank/DDBJ databases">
        <title>Investigation of taxonomic status of Bacillus aminovorans.</title>
        <authorList>
            <person name="Verma A."/>
            <person name="Pal Y."/>
            <person name="Krishnamurthi S."/>
        </authorList>
    </citation>
    <scope>NUCLEOTIDE SEQUENCE [LARGE SCALE GENOMIC DNA]</scope>
    <source>
        <strain evidence="1 2">DSM 4337</strain>
    </source>
</reference>
<name>A0A177KL94_9BACI</name>
<sequence length="299" mass="32959">MAIQSSKVIFRREETGAGTDKRTVPAKTPTSAPKIIAHRYVEVSMTGDNWSTRFLGSELKIQFEVPFDSDTLPNESVVRIFNLGKVSLGRIGKGMGMTIQAGYVGNYGVLTRGKITNIRSYREGPDRITEIKMLEGQDVSAKKAEKSITFQKNVKGDVILRKIVQLLGLRLVELKLTKNVVYKKGYVVSGNLVNHLITVARDCGATPHYRRGGLVIRSLKEPTSEMCLLSEGTGLIGSPEGFAEEGAKGYRAISLLQHKITPGVMVQFQSRTSNGQYRVRKGKHLSDGANEFKTEIEVV</sequence>
<gene>
    <name evidence="1" type="ORF">AWH48_11590</name>
</gene>
<dbReference type="AlphaFoldDB" id="A0A177KL94"/>
<dbReference type="RefSeq" id="WP_082860636.1">
    <property type="nucleotide sequence ID" value="NZ_LQWZ01000035.1"/>
</dbReference>
<dbReference type="EMBL" id="LQWZ01000035">
    <property type="protein sequence ID" value="OAH53904.1"/>
    <property type="molecule type" value="Genomic_DNA"/>
</dbReference>
<protein>
    <recommendedName>
        <fullName evidence="3">Phage tail protein</fullName>
    </recommendedName>
</protein>
<evidence type="ECO:0000313" key="2">
    <source>
        <dbReference type="Proteomes" id="UP000077271"/>
    </source>
</evidence>
<dbReference type="NCBIfam" id="NF047561">
    <property type="entry name" value="orf58_phage_fam"/>
    <property type="match status" value="1"/>
</dbReference>
<dbReference type="Proteomes" id="UP000077271">
    <property type="component" value="Unassembled WGS sequence"/>
</dbReference>
<evidence type="ECO:0000313" key="1">
    <source>
        <dbReference type="EMBL" id="OAH53904.1"/>
    </source>
</evidence>
<dbReference type="OrthoDB" id="1919832at2"/>